<feature type="compositionally biased region" description="Acidic residues" evidence="1">
    <location>
        <begin position="19"/>
        <end position="30"/>
    </location>
</feature>
<dbReference type="HOGENOM" id="CLU_2252824_0_0_1"/>
<dbReference type="EMBL" id="CH678828">
    <property type="protein sequence ID" value="EDW51576.1"/>
    <property type="molecule type" value="Genomic_DNA"/>
</dbReference>
<evidence type="ECO:0000313" key="2">
    <source>
        <dbReference type="EMBL" id="EDW51576.1"/>
    </source>
</evidence>
<evidence type="ECO:0000313" key="3">
    <source>
        <dbReference type="Proteomes" id="UP000001292"/>
    </source>
</evidence>
<dbReference type="AlphaFoldDB" id="B4IP86"/>
<organism evidence="3">
    <name type="scientific">Drosophila sechellia</name>
    <name type="common">Fruit fly</name>
    <dbReference type="NCBI Taxonomy" id="7238"/>
    <lineage>
        <taxon>Eukaryota</taxon>
        <taxon>Metazoa</taxon>
        <taxon>Ecdysozoa</taxon>
        <taxon>Arthropoda</taxon>
        <taxon>Hexapoda</taxon>
        <taxon>Insecta</taxon>
        <taxon>Pterygota</taxon>
        <taxon>Neoptera</taxon>
        <taxon>Endopterygota</taxon>
        <taxon>Diptera</taxon>
        <taxon>Brachycera</taxon>
        <taxon>Muscomorpha</taxon>
        <taxon>Ephydroidea</taxon>
        <taxon>Drosophilidae</taxon>
        <taxon>Drosophila</taxon>
        <taxon>Sophophora</taxon>
    </lineage>
</organism>
<keyword evidence="3" id="KW-1185">Reference proteome</keyword>
<evidence type="ECO:0000256" key="1">
    <source>
        <dbReference type="SAM" id="MobiDB-lite"/>
    </source>
</evidence>
<sequence length="104" mass="11897">MNTDQNTPEPVSELAEASSTDDEEAVDDSDEGRMFVSANDDSDDQSADDTLMAQQRRTGRPKFIRTGQPGRPKKVYQTLQYLNYEEDEETPHDRWSNHSRTNTK</sequence>
<reference evidence="2 3" key="1">
    <citation type="journal article" date="2007" name="Nature">
        <title>Evolution of genes and genomes on the Drosophila phylogeny.</title>
        <authorList>
            <consortium name="Drosophila 12 Genomes Consortium"/>
            <person name="Clark A.G."/>
            <person name="Eisen M.B."/>
            <person name="Smith D.R."/>
            <person name="Bergman C.M."/>
            <person name="Oliver B."/>
            <person name="Markow T.A."/>
            <person name="Kaufman T.C."/>
            <person name="Kellis M."/>
            <person name="Gelbart W."/>
            <person name="Iyer V.N."/>
            <person name="Pollard D.A."/>
            <person name="Sackton T.B."/>
            <person name="Larracuente A.M."/>
            <person name="Singh N.D."/>
            <person name="Abad J.P."/>
            <person name="Abt D.N."/>
            <person name="Adryan B."/>
            <person name="Aguade M."/>
            <person name="Akashi H."/>
            <person name="Anderson W.W."/>
            <person name="Aquadro C.F."/>
            <person name="Ardell D.H."/>
            <person name="Arguello R."/>
            <person name="Artieri C.G."/>
            <person name="Barbash D.A."/>
            <person name="Barker D."/>
            <person name="Barsanti P."/>
            <person name="Batterham P."/>
            <person name="Batzoglou S."/>
            <person name="Begun D."/>
            <person name="Bhutkar A."/>
            <person name="Blanco E."/>
            <person name="Bosak S.A."/>
            <person name="Bradley R.K."/>
            <person name="Brand A.D."/>
            <person name="Brent M.R."/>
            <person name="Brooks A.N."/>
            <person name="Brown R.H."/>
            <person name="Butlin R.K."/>
            <person name="Caggese C."/>
            <person name="Calvi B.R."/>
            <person name="Bernardo de Carvalho A."/>
            <person name="Caspi A."/>
            <person name="Castrezana S."/>
            <person name="Celniker S.E."/>
            <person name="Chang J.L."/>
            <person name="Chapple C."/>
            <person name="Chatterji S."/>
            <person name="Chinwalla A."/>
            <person name="Civetta A."/>
            <person name="Clifton S.W."/>
            <person name="Comeron J.M."/>
            <person name="Costello J.C."/>
            <person name="Coyne J.A."/>
            <person name="Daub J."/>
            <person name="David R.G."/>
            <person name="Delcher A.L."/>
            <person name="Delehaunty K."/>
            <person name="Do C.B."/>
            <person name="Ebling H."/>
            <person name="Edwards K."/>
            <person name="Eickbush T."/>
            <person name="Evans J.D."/>
            <person name="Filipski A."/>
            <person name="Findeiss S."/>
            <person name="Freyhult E."/>
            <person name="Fulton L."/>
            <person name="Fulton R."/>
            <person name="Garcia A.C."/>
            <person name="Gardiner A."/>
            <person name="Garfield D.A."/>
            <person name="Garvin B.E."/>
            <person name="Gibson G."/>
            <person name="Gilbert D."/>
            <person name="Gnerre S."/>
            <person name="Godfrey J."/>
            <person name="Good R."/>
            <person name="Gotea V."/>
            <person name="Gravely B."/>
            <person name="Greenberg A.J."/>
            <person name="Griffiths-Jones S."/>
            <person name="Gross S."/>
            <person name="Guigo R."/>
            <person name="Gustafson E.A."/>
            <person name="Haerty W."/>
            <person name="Hahn M.W."/>
            <person name="Halligan D.L."/>
            <person name="Halpern A.L."/>
            <person name="Halter G.M."/>
            <person name="Han M.V."/>
            <person name="Heger A."/>
            <person name="Hillier L."/>
            <person name="Hinrichs A.S."/>
            <person name="Holmes I."/>
            <person name="Hoskins R.A."/>
            <person name="Hubisz M.J."/>
            <person name="Hultmark D."/>
            <person name="Huntley M.A."/>
            <person name="Jaffe D.B."/>
            <person name="Jagadeeshan S."/>
            <person name="Jeck W.R."/>
            <person name="Johnson J."/>
            <person name="Jones C.D."/>
            <person name="Jordan W.C."/>
            <person name="Karpen G.H."/>
            <person name="Kataoka E."/>
            <person name="Keightley P.D."/>
            <person name="Kheradpour P."/>
            <person name="Kirkness E.F."/>
            <person name="Koerich L.B."/>
            <person name="Kristiansen K."/>
            <person name="Kudrna D."/>
            <person name="Kulathinal R.J."/>
            <person name="Kumar S."/>
            <person name="Kwok R."/>
            <person name="Lander E."/>
            <person name="Langley C.H."/>
            <person name="Lapoint R."/>
            <person name="Lazzaro B.P."/>
            <person name="Lee S.J."/>
            <person name="Levesque L."/>
            <person name="Li R."/>
            <person name="Lin C.F."/>
            <person name="Lin M.F."/>
            <person name="Lindblad-Toh K."/>
            <person name="Llopart A."/>
            <person name="Long M."/>
            <person name="Low L."/>
            <person name="Lozovsky E."/>
            <person name="Lu J."/>
            <person name="Luo M."/>
            <person name="Machado C.A."/>
            <person name="Makalowski W."/>
            <person name="Marzo M."/>
            <person name="Matsuda M."/>
            <person name="Matzkin L."/>
            <person name="McAllister B."/>
            <person name="McBride C.S."/>
            <person name="McKernan B."/>
            <person name="McKernan K."/>
            <person name="Mendez-Lago M."/>
            <person name="Minx P."/>
            <person name="Mollenhauer M.U."/>
            <person name="Montooth K."/>
            <person name="Mount S.M."/>
            <person name="Mu X."/>
            <person name="Myers E."/>
            <person name="Negre B."/>
            <person name="Newfeld S."/>
            <person name="Nielsen R."/>
            <person name="Noor M.A."/>
            <person name="O'Grady P."/>
            <person name="Pachter L."/>
            <person name="Papaceit M."/>
            <person name="Parisi M.J."/>
            <person name="Parisi M."/>
            <person name="Parts L."/>
            <person name="Pedersen J.S."/>
            <person name="Pesole G."/>
            <person name="Phillippy A.M."/>
            <person name="Ponting C.P."/>
            <person name="Pop M."/>
            <person name="Porcelli D."/>
            <person name="Powell J.R."/>
            <person name="Prohaska S."/>
            <person name="Pruitt K."/>
            <person name="Puig M."/>
            <person name="Quesneville H."/>
            <person name="Ram K.R."/>
            <person name="Rand D."/>
            <person name="Rasmussen M.D."/>
            <person name="Reed L.K."/>
            <person name="Reenan R."/>
            <person name="Reily A."/>
            <person name="Remington K.A."/>
            <person name="Rieger T.T."/>
            <person name="Ritchie M.G."/>
            <person name="Robin C."/>
            <person name="Rogers Y.H."/>
            <person name="Rohde C."/>
            <person name="Rozas J."/>
            <person name="Rubenfield M.J."/>
            <person name="Ruiz A."/>
            <person name="Russo S."/>
            <person name="Salzberg S.L."/>
            <person name="Sanchez-Gracia A."/>
            <person name="Saranga D.J."/>
            <person name="Sato H."/>
            <person name="Schaeffer S.W."/>
            <person name="Schatz M.C."/>
            <person name="Schlenke T."/>
            <person name="Schwartz R."/>
            <person name="Segarra C."/>
            <person name="Singh R.S."/>
            <person name="Sirot L."/>
            <person name="Sirota M."/>
            <person name="Sisneros N.B."/>
            <person name="Smith C.D."/>
            <person name="Smith T.F."/>
            <person name="Spieth J."/>
            <person name="Stage D.E."/>
            <person name="Stark A."/>
            <person name="Stephan W."/>
            <person name="Strausberg R.L."/>
            <person name="Strempel S."/>
            <person name="Sturgill D."/>
            <person name="Sutton G."/>
            <person name="Sutton G.G."/>
            <person name="Tao W."/>
            <person name="Teichmann S."/>
            <person name="Tobari Y.N."/>
            <person name="Tomimura Y."/>
            <person name="Tsolas J.M."/>
            <person name="Valente V.L."/>
            <person name="Venter E."/>
            <person name="Venter J.C."/>
            <person name="Vicario S."/>
            <person name="Vieira F.G."/>
            <person name="Vilella A.J."/>
            <person name="Villasante A."/>
            <person name="Walenz B."/>
            <person name="Wang J."/>
            <person name="Wasserman M."/>
            <person name="Watts T."/>
            <person name="Wilson D."/>
            <person name="Wilson R.K."/>
            <person name="Wing R.A."/>
            <person name="Wolfner M.F."/>
            <person name="Wong A."/>
            <person name="Wong G.K."/>
            <person name="Wu C.I."/>
            <person name="Wu G."/>
            <person name="Yamamoto D."/>
            <person name="Yang H.P."/>
            <person name="Yang S.P."/>
            <person name="Yorke J.A."/>
            <person name="Yoshida K."/>
            <person name="Zdobnov E."/>
            <person name="Zhang P."/>
            <person name="Zhang Y."/>
            <person name="Zimin A.V."/>
            <person name="Baldwin J."/>
            <person name="Abdouelleil A."/>
            <person name="Abdulkadir J."/>
            <person name="Abebe A."/>
            <person name="Abera B."/>
            <person name="Abreu J."/>
            <person name="Acer S.C."/>
            <person name="Aftuck L."/>
            <person name="Alexander A."/>
            <person name="An P."/>
            <person name="Anderson E."/>
            <person name="Anderson S."/>
            <person name="Arachi H."/>
            <person name="Azer M."/>
            <person name="Bachantsang P."/>
            <person name="Barry A."/>
            <person name="Bayul T."/>
            <person name="Berlin A."/>
            <person name="Bessette D."/>
            <person name="Bloom T."/>
            <person name="Blye J."/>
            <person name="Boguslavskiy L."/>
            <person name="Bonnet C."/>
            <person name="Boukhgalter B."/>
            <person name="Bourzgui I."/>
            <person name="Brown A."/>
            <person name="Cahill P."/>
            <person name="Channer S."/>
            <person name="Cheshatsang Y."/>
            <person name="Chuda L."/>
            <person name="Citroen M."/>
            <person name="Collymore A."/>
            <person name="Cooke P."/>
            <person name="Costello M."/>
            <person name="D'Aco K."/>
            <person name="Daza R."/>
            <person name="De Haan G."/>
            <person name="DeGray S."/>
            <person name="DeMaso C."/>
            <person name="Dhargay N."/>
            <person name="Dooley K."/>
            <person name="Dooley E."/>
            <person name="Doricent M."/>
            <person name="Dorje P."/>
            <person name="Dorjee K."/>
            <person name="Dupes A."/>
            <person name="Elong R."/>
            <person name="Falk J."/>
            <person name="Farina A."/>
            <person name="Faro S."/>
            <person name="Ferguson D."/>
            <person name="Fisher S."/>
            <person name="Foley C.D."/>
            <person name="Franke A."/>
            <person name="Friedrich D."/>
            <person name="Gadbois L."/>
            <person name="Gearin G."/>
            <person name="Gearin C.R."/>
            <person name="Giannoukos G."/>
            <person name="Goode T."/>
            <person name="Graham J."/>
            <person name="Grandbois E."/>
            <person name="Grewal S."/>
            <person name="Gyaltsen K."/>
            <person name="Hafez N."/>
            <person name="Hagos B."/>
            <person name="Hall J."/>
            <person name="Henson C."/>
            <person name="Hollinger A."/>
            <person name="Honan T."/>
            <person name="Huard M.D."/>
            <person name="Hughes L."/>
            <person name="Hurhula B."/>
            <person name="Husby M.E."/>
            <person name="Kamat A."/>
            <person name="Kanga B."/>
            <person name="Kashin S."/>
            <person name="Khazanovich D."/>
            <person name="Kisner P."/>
            <person name="Lance K."/>
            <person name="Lara M."/>
            <person name="Lee W."/>
            <person name="Lennon N."/>
            <person name="Letendre F."/>
            <person name="LeVine R."/>
            <person name="Lipovsky A."/>
            <person name="Liu X."/>
            <person name="Liu J."/>
            <person name="Liu S."/>
            <person name="Lokyitsang T."/>
            <person name="Lokyitsang Y."/>
            <person name="Lubonja R."/>
            <person name="Lui A."/>
            <person name="MacDonald P."/>
            <person name="Magnisalis V."/>
            <person name="Maru K."/>
            <person name="Matthews C."/>
            <person name="McCusker W."/>
            <person name="McDonough S."/>
            <person name="Mehta T."/>
            <person name="Meldrim J."/>
            <person name="Meneus L."/>
            <person name="Mihai O."/>
            <person name="Mihalev A."/>
            <person name="Mihova T."/>
            <person name="Mittelman R."/>
            <person name="Mlenga V."/>
            <person name="Montmayeur A."/>
            <person name="Mulrain L."/>
            <person name="Navidi A."/>
            <person name="Naylor J."/>
            <person name="Negash T."/>
            <person name="Nguyen T."/>
            <person name="Nguyen N."/>
            <person name="Nicol R."/>
            <person name="Norbu C."/>
            <person name="Norbu N."/>
            <person name="Novod N."/>
            <person name="O'Neill B."/>
            <person name="Osman S."/>
            <person name="Markiewicz E."/>
            <person name="Oyono O.L."/>
            <person name="Patti C."/>
            <person name="Phunkhang P."/>
            <person name="Pierre F."/>
            <person name="Priest M."/>
            <person name="Raghuraman S."/>
            <person name="Rege F."/>
            <person name="Reyes R."/>
            <person name="Rise C."/>
            <person name="Rogov P."/>
            <person name="Ross K."/>
            <person name="Ryan E."/>
            <person name="Settipalli S."/>
            <person name="Shea T."/>
            <person name="Sherpa N."/>
            <person name="Shi L."/>
            <person name="Shih D."/>
            <person name="Sparrow T."/>
            <person name="Spaulding J."/>
            <person name="Stalker J."/>
            <person name="Stange-Thomann N."/>
            <person name="Stavropoulos S."/>
            <person name="Stone C."/>
            <person name="Strader C."/>
            <person name="Tesfaye S."/>
            <person name="Thomson T."/>
            <person name="Thoulutsang Y."/>
            <person name="Thoulutsang D."/>
            <person name="Topham K."/>
            <person name="Topping I."/>
            <person name="Tsamla T."/>
            <person name="Vassiliev H."/>
            <person name="Vo A."/>
            <person name="Wangchuk T."/>
            <person name="Wangdi T."/>
            <person name="Weiand M."/>
            <person name="Wilkinson J."/>
            <person name="Wilson A."/>
            <person name="Yadav S."/>
            <person name="Young G."/>
            <person name="Yu Q."/>
            <person name="Zembek L."/>
            <person name="Zhong D."/>
            <person name="Zimmer A."/>
            <person name="Zwirko Z."/>
            <person name="Jaffe D.B."/>
            <person name="Alvarez P."/>
            <person name="Brockman W."/>
            <person name="Butler J."/>
            <person name="Chin C."/>
            <person name="Gnerre S."/>
            <person name="Grabherr M."/>
            <person name="Kleber M."/>
            <person name="Mauceli E."/>
            <person name="MacCallum I."/>
        </authorList>
    </citation>
    <scope>NUCLEOTIDE SEQUENCE [LARGE SCALE GENOMIC DNA]</scope>
    <source>
        <strain evidence="3">Rob3c / Tucson 14021-0248.25</strain>
    </source>
</reference>
<accession>B4IP86</accession>
<proteinExistence type="predicted"/>
<feature type="region of interest" description="Disordered" evidence="1">
    <location>
        <begin position="1"/>
        <end position="104"/>
    </location>
</feature>
<protein>
    <submittedName>
        <fullName evidence="2">GM20941</fullName>
    </submittedName>
</protein>
<dbReference type="Proteomes" id="UP000001292">
    <property type="component" value="Unassembled WGS sequence"/>
</dbReference>
<name>B4IP86_DROSE</name>
<gene>
    <name evidence="2" type="primary">Dsec\GM20941</name>
    <name evidence="2" type="ORF">Dsec_GM20941</name>
</gene>